<keyword evidence="2" id="KW-1185">Reference proteome</keyword>
<dbReference type="Proteomes" id="UP001528411">
    <property type="component" value="Unassembled WGS sequence"/>
</dbReference>
<dbReference type="InterPro" id="IPR021307">
    <property type="entry name" value="DUF2884"/>
</dbReference>
<protein>
    <submittedName>
        <fullName evidence="1">DUF2884 family protein</fullName>
    </submittedName>
</protein>
<dbReference type="RefSeq" id="WP_272182328.1">
    <property type="nucleotide sequence ID" value="NZ_JAQOMS010000002.1"/>
</dbReference>
<reference evidence="1 2" key="1">
    <citation type="submission" date="2023-01" db="EMBL/GenBank/DDBJ databases">
        <title>Psychrosphaera sp. nov., isolated from marine algae.</title>
        <authorList>
            <person name="Bayburt H."/>
            <person name="Choi B.J."/>
            <person name="Kim J.M."/>
            <person name="Choi D.G."/>
            <person name="Jeon C.O."/>
        </authorList>
    </citation>
    <scope>NUCLEOTIDE SEQUENCE [LARGE SCALE GENOMIC DNA]</scope>
    <source>
        <strain evidence="1 2">G1-22</strain>
    </source>
</reference>
<accession>A0ABT5FJF0</accession>
<proteinExistence type="predicted"/>
<evidence type="ECO:0000313" key="2">
    <source>
        <dbReference type="Proteomes" id="UP001528411"/>
    </source>
</evidence>
<dbReference type="EMBL" id="JAQOMS010000002">
    <property type="protein sequence ID" value="MDC2891322.1"/>
    <property type="molecule type" value="Genomic_DNA"/>
</dbReference>
<comment type="caution">
    <text evidence="1">The sequence shown here is derived from an EMBL/GenBank/DDBJ whole genome shotgun (WGS) entry which is preliminary data.</text>
</comment>
<gene>
    <name evidence="1" type="ORF">PN838_24475</name>
</gene>
<dbReference type="Pfam" id="PF11101">
    <property type="entry name" value="DUF2884"/>
    <property type="match status" value="1"/>
</dbReference>
<name>A0ABT5FJF0_9GAMM</name>
<sequence>MGYLYCSFLLVGNAKAAHAGGCPIQLKMGLLISPDHIRVMQRGRTFVQINNDSQLFINGDLIVLTDQEKYMVREFSLGLRKELPEIVMIAMESMELGFDAFDKVVKSLAGSDSARGIEEHFSKLKNGILEKFARSGDNFYIAPQALNKLDDFFEDELGNQVNQIVTDSLQIMLGAMGEALRENDDGIEGTNIDIGERVKMLSEDVDKSLKINADRIAVKANAFCQRFESLDKTETRLQSHIPGLLKYDILSNQLTGHD</sequence>
<evidence type="ECO:0000313" key="1">
    <source>
        <dbReference type="EMBL" id="MDC2891322.1"/>
    </source>
</evidence>
<organism evidence="1 2">
    <name type="scientific">Psychrosphaera algicola</name>
    <dbReference type="NCBI Taxonomy" id="3023714"/>
    <lineage>
        <taxon>Bacteria</taxon>
        <taxon>Pseudomonadati</taxon>
        <taxon>Pseudomonadota</taxon>
        <taxon>Gammaproteobacteria</taxon>
        <taxon>Alteromonadales</taxon>
        <taxon>Pseudoalteromonadaceae</taxon>
        <taxon>Psychrosphaera</taxon>
    </lineage>
</organism>